<organism evidence="2 3">
    <name type="scientific">Pleurodeles waltl</name>
    <name type="common">Iberian ribbed newt</name>
    <dbReference type="NCBI Taxonomy" id="8319"/>
    <lineage>
        <taxon>Eukaryota</taxon>
        <taxon>Metazoa</taxon>
        <taxon>Chordata</taxon>
        <taxon>Craniata</taxon>
        <taxon>Vertebrata</taxon>
        <taxon>Euteleostomi</taxon>
        <taxon>Amphibia</taxon>
        <taxon>Batrachia</taxon>
        <taxon>Caudata</taxon>
        <taxon>Salamandroidea</taxon>
        <taxon>Salamandridae</taxon>
        <taxon>Pleurodelinae</taxon>
        <taxon>Pleurodeles</taxon>
    </lineage>
</organism>
<reference evidence="2" key="1">
    <citation type="journal article" date="2022" name="bioRxiv">
        <title>Sequencing and chromosome-scale assembly of the giantPleurodeles waltlgenome.</title>
        <authorList>
            <person name="Brown T."/>
            <person name="Elewa A."/>
            <person name="Iarovenko S."/>
            <person name="Subramanian E."/>
            <person name="Araus A.J."/>
            <person name="Petzold A."/>
            <person name="Susuki M."/>
            <person name="Suzuki K.-i.T."/>
            <person name="Hayashi T."/>
            <person name="Toyoda A."/>
            <person name="Oliveira C."/>
            <person name="Osipova E."/>
            <person name="Leigh N.D."/>
            <person name="Simon A."/>
            <person name="Yun M.H."/>
        </authorList>
    </citation>
    <scope>NUCLEOTIDE SEQUENCE</scope>
    <source>
        <strain evidence="2">20211129_DDA</strain>
        <tissue evidence="2">Liver</tissue>
    </source>
</reference>
<protein>
    <submittedName>
        <fullName evidence="2">Uncharacterized protein</fullName>
    </submittedName>
</protein>
<dbReference type="EMBL" id="JANPWB010000004">
    <property type="protein sequence ID" value="KAJ1191035.1"/>
    <property type="molecule type" value="Genomic_DNA"/>
</dbReference>
<accession>A0AAV7UPQ4</accession>
<dbReference type="Proteomes" id="UP001066276">
    <property type="component" value="Chromosome 2_2"/>
</dbReference>
<evidence type="ECO:0000256" key="1">
    <source>
        <dbReference type="SAM" id="MobiDB-lite"/>
    </source>
</evidence>
<name>A0AAV7UPQ4_PLEWA</name>
<comment type="caution">
    <text evidence="2">The sequence shown here is derived from an EMBL/GenBank/DDBJ whole genome shotgun (WGS) entry which is preliminary data.</text>
</comment>
<dbReference type="AlphaFoldDB" id="A0AAV7UPQ4"/>
<evidence type="ECO:0000313" key="2">
    <source>
        <dbReference type="EMBL" id="KAJ1191035.1"/>
    </source>
</evidence>
<feature type="region of interest" description="Disordered" evidence="1">
    <location>
        <begin position="1"/>
        <end position="27"/>
    </location>
</feature>
<evidence type="ECO:0000313" key="3">
    <source>
        <dbReference type="Proteomes" id="UP001066276"/>
    </source>
</evidence>
<sequence>MESGSSRGHAARLSDWPPRLSPRSGHRFSGASRRAVVVGSCLMWATAVRCMVLSLRHLRELSPVSRILRCRFCLLARSFSPHAGSVLVSAPPPSGALGPRSPGPRVATLAVLAIGHRACLRSHNTASQGHSRCVSEPPEGSDGSTFSTFRFLNNAGVL</sequence>
<keyword evidence="3" id="KW-1185">Reference proteome</keyword>
<proteinExistence type="predicted"/>
<gene>
    <name evidence="2" type="ORF">NDU88_000352</name>
</gene>